<evidence type="ECO:0000259" key="2">
    <source>
        <dbReference type="Pfam" id="PF20352"/>
    </source>
</evidence>
<comment type="caution">
    <text evidence="3">The sequence shown here is derived from an EMBL/GenBank/DDBJ whole genome shotgun (WGS) entry which is preliminary data.</text>
</comment>
<proteinExistence type="predicted"/>
<dbReference type="Proteomes" id="UP001589683">
    <property type="component" value="Unassembled WGS sequence"/>
</dbReference>
<evidence type="ECO:0000313" key="3">
    <source>
        <dbReference type="EMBL" id="MFB9231529.1"/>
    </source>
</evidence>
<keyword evidence="4" id="KW-1185">Reference proteome</keyword>
<evidence type="ECO:0000313" key="4">
    <source>
        <dbReference type="Proteomes" id="UP001589683"/>
    </source>
</evidence>
<accession>A0ABV5JDI5</accession>
<keyword evidence="1" id="KW-0732">Signal</keyword>
<feature type="signal peptide" evidence="1">
    <location>
        <begin position="1"/>
        <end position="29"/>
    </location>
</feature>
<evidence type="ECO:0000256" key="1">
    <source>
        <dbReference type="SAM" id="SignalP"/>
    </source>
</evidence>
<dbReference type="EMBL" id="JBHMEA010000024">
    <property type="protein sequence ID" value="MFB9231529.1"/>
    <property type="molecule type" value="Genomic_DNA"/>
</dbReference>
<name>A0ABV5JDI5_9RHOB</name>
<protein>
    <submittedName>
        <fullName evidence="3">DUF6647 family protein</fullName>
    </submittedName>
</protein>
<dbReference type="RefSeq" id="WP_213890145.1">
    <property type="nucleotide sequence ID" value="NZ_JAGFNU010000009.1"/>
</dbReference>
<feature type="domain" description="DUF6647" evidence="2">
    <location>
        <begin position="60"/>
        <end position="205"/>
    </location>
</feature>
<sequence>MKSKFFSFWFLLLLSFAVIWVAISSGAFAITEEIQSTETDCEIEPIPGAEDATDQAFEPEALAFENSREVVRDLIEWIGQNTNYDIERSLTNPPSVSFCDTGETIEYEAMEIVVDAQLRAAYDAKIRHVFLVRPWDASDTMDQSRLLHELIHDVQYLNRGWNCLQEPEWEAYKLQEMWLAQNGLDANFDWLQIFFASRCPRDIHPG</sequence>
<organism evidence="3 4">
    <name type="scientific">Pseudohalocynthiibacter aestuariivivens</name>
    <dbReference type="NCBI Taxonomy" id="1591409"/>
    <lineage>
        <taxon>Bacteria</taxon>
        <taxon>Pseudomonadati</taxon>
        <taxon>Pseudomonadota</taxon>
        <taxon>Alphaproteobacteria</taxon>
        <taxon>Rhodobacterales</taxon>
        <taxon>Paracoccaceae</taxon>
        <taxon>Pseudohalocynthiibacter</taxon>
    </lineage>
</organism>
<feature type="chain" id="PRO_5046515547" evidence="1">
    <location>
        <begin position="30"/>
        <end position="206"/>
    </location>
</feature>
<dbReference type="Pfam" id="PF20352">
    <property type="entry name" value="DUF6647"/>
    <property type="match status" value="1"/>
</dbReference>
<reference evidence="3 4" key="1">
    <citation type="submission" date="2024-09" db="EMBL/GenBank/DDBJ databases">
        <authorList>
            <person name="Sun Q."/>
            <person name="Mori K."/>
        </authorList>
    </citation>
    <scope>NUCLEOTIDE SEQUENCE [LARGE SCALE GENOMIC DNA]</scope>
    <source>
        <strain evidence="3 4">CECT 8726</strain>
    </source>
</reference>
<dbReference type="InterPro" id="IPR046589">
    <property type="entry name" value="DUF6647"/>
</dbReference>
<gene>
    <name evidence="3" type="ORF">ACFFUT_07000</name>
</gene>